<comment type="caution">
    <text evidence="1">The sequence shown here is derived from an EMBL/GenBank/DDBJ whole genome shotgun (WGS) entry which is preliminary data.</text>
</comment>
<dbReference type="EMBL" id="JAWDGP010006468">
    <property type="protein sequence ID" value="KAK3740523.1"/>
    <property type="molecule type" value="Genomic_DNA"/>
</dbReference>
<sequence length="127" mass="14514">MVYLPQKADLPIVYSRKKILLIISLVLPAAPARASARPGCSRNILSSRSRVTCQGKLRMRRLQTKFRVSSANSPAVTRSRLFCQDCLFWGPFVCSRAGNSVCKPNVRVLHSNWLFAYRRIQEEWWGC</sequence>
<dbReference type="Proteomes" id="UP001283361">
    <property type="component" value="Unassembled WGS sequence"/>
</dbReference>
<accession>A0AAE0YC76</accession>
<protein>
    <submittedName>
        <fullName evidence="1">Uncharacterized protein</fullName>
    </submittedName>
</protein>
<keyword evidence="2" id="KW-1185">Reference proteome</keyword>
<evidence type="ECO:0000313" key="2">
    <source>
        <dbReference type="Proteomes" id="UP001283361"/>
    </source>
</evidence>
<organism evidence="1 2">
    <name type="scientific">Elysia crispata</name>
    <name type="common">lettuce slug</name>
    <dbReference type="NCBI Taxonomy" id="231223"/>
    <lineage>
        <taxon>Eukaryota</taxon>
        <taxon>Metazoa</taxon>
        <taxon>Spiralia</taxon>
        <taxon>Lophotrochozoa</taxon>
        <taxon>Mollusca</taxon>
        <taxon>Gastropoda</taxon>
        <taxon>Heterobranchia</taxon>
        <taxon>Euthyneura</taxon>
        <taxon>Panpulmonata</taxon>
        <taxon>Sacoglossa</taxon>
        <taxon>Placobranchoidea</taxon>
        <taxon>Plakobranchidae</taxon>
        <taxon>Elysia</taxon>
    </lineage>
</organism>
<dbReference type="AlphaFoldDB" id="A0AAE0YC76"/>
<reference evidence="1" key="1">
    <citation type="journal article" date="2023" name="G3 (Bethesda)">
        <title>A reference genome for the long-term kleptoplast-retaining sea slug Elysia crispata morphotype clarki.</title>
        <authorList>
            <person name="Eastman K.E."/>
            <person name="Pendleton A.L."/>
            <person name="Shaikh M.A."/>
            <person name="Suttiyut T."/>
            <person name="Ogas R."/>
            <person name="Tomko P."/>
            <person name="Gavelis G."/>
            <person name="Widhalm J.R."/>
            <person name="Wisecaver J.H."/>
        </authorList>
    </citation>
    <scope>NUCLEOTIDE SEQUENCE</scope>
    <source>
        <strain evidence="1">ECLA1</strain>
    </source>
</reference>
<evidence type="ECO:0000313" key="1">
    <source>
        <dbReference type="EMBL" id="KAK3740523.1"/>
    </source>
</evidence>
<gene>
    <name evidence="1" type="ORF">RRG08_000510</name>
</gene>
<proteinExistence type="predicted"/>
<name>A0AAE0YC76_9GAST</name>